<proteinExistence type="predicted"/>
<protein>
    <submittedName>
        <fullName evidence="2">Uncharacterized protein</fullName>
    </submittedName>
</protein>
<feature type="transmembrane region" description="Helical" evidence="1">
    <location>
        <begin position="50"/>
        <end position="70"/>
    </location>
</feature>
<reference evidence="2 3" key="1">
    <citation type="submission" date="2021-09" db="EMBL/GenBank/DDBJ databases">
        <title>Genomic insights and catalytic innovation underlie evolution of tropane alkaloids biosynthesis.</title>
        <authorList>
            <person name="Wang Y.-J."/>
            <person name="Tian T."/>
            <person name="Huang J.-P."/>
            <person name="Huang S.-X."/>
        </authorList>
    </citation>
    <scope>NUCLEOTIDE SEQUENCE [LARGE SCALE GENOMIC DNA]</scope>
    <source>
        <strain evidence="2">KIB-2018</strain>
        <tissue evidence="2">Leaf</tissue>
    </source>
</reference>
<dbReference type="Proteomes" id="UP001159364">
    <property type="component" value="Linkage Group LG07"/>
</dbReference>
<keyword evidence="1" id="KW-1133">Transmembrane helix</keyword>
<evidence type="ECO:0000313" key="3">
    <source>
        <dbReference type="Proteomes" id="UP001159364"/>
    </source>
</evidence>
<organism evidence="2 3">
    <name type="scientific">Erythroxylum novogranatense</name>
    <dbReference type="NCBI Taxonomy" id="1862640"/>
    <lineage>
        <taxon>Eukaryota</taxon>
        <taxon>Viridiplantae</taxon>
        <taxon>Streptophyta</taxon>
        <taxon>Embryophyta</taxon>
        <taxon>Tracheophyta</taxon>
        <taxon>Spermatophyta</taxon>
        <taxon>Magnoliopsida</taxon>
        <taxon>eudicotyledons</taxon>
        <taxon>Gunneridae</taxon>
        <taxon>Pentapetalae</taxon>
        <taxon>rosids</taxon>
        <taxon>fabids</taxon>
        <taxon>Malpighiales</taxon>
        <taxon>Erythroxylaceae</taxon>
        <taxon>Erythroxylum</taxon>
    </lineage>
</organism>
<evidence type="ECO:0000256" key="1">
    <source>
        <dbReference type="SAM" id="Phobius"/>
    </source>
</evidence>
<dbReference type="AlphaFoldDB" id="A0AAV8SWE8"/>
<keyword evidence="1" id="KW-0472">Membrane</keyword>
<keyword evidence="3" id="KW-1185">Reference proteome</keyword>
<evidence type="ECO:0000313" key="2">
    <source>
        <dbReference type="EMBL" id="KAJ8758755.1"/>
    </source>
</evidence>
<dbReference type="PANTHER" id="PTHR36004">
    <property type="entry name" value="AT-RICH INTERACTIVE DOMAIN PROTEIN"/>
    <property type="match status" value="1"/>
</dbReference>
<dbReference type="EMBL" id="JAIWQS010000007">
    <property type="protein sequence ID" value="KAJ8758755.1"/>
    <property type="molecule type" value="Genomic_DNA"/>
</dbReference>
<accession>A0AAV8SWE8</accession>
<name>A0AAV8SWE8_9ROSI</name>
<dbReference type="PANTHER" id="PTHR36004:SF1">
    <property type="entry name" value="AT-RICH INTERACTIVE DOMAIN PROTEIN"/>
    <property type="match status" value="1"/>
</dbReference>
<comment type="caution">
    <text evidence="2">The sequence shown here is derived from an EMBL/GenBank/DDBJ whole genome shotgun (WGS) entry which is preliminary data.</text>
</comment>
<gene>
    <name evidence="2" type="ORF">K2173_000476</name>
</gene>
<keyword evidence="1" id="KW-0812">Transmembrane</keyword>
<sequence>MRAFRVEDLPIKVSVSGVVDDGFVMPKLPGDEPDFWEGPQWDALGFFVQYLWAFGIIFAVCVLFASYDFFGRTRRSNSDVFESNPTEVAPSLE</sequence>